<dbReference type="Pfam" id="PF01418">
    <property type="entry name" value="HTH_6"/>
    <property type="match status" value="1"/>
</dbReference>
<dbReference type="OrthoDB" id="3684496at2"/>
<dbReference type="AlphaFoldDB" id="A0A1M5HM25"/>
<dbReference type="SUPFAM" id="SSF53697">
    <property type="entry name" value="SIS domain"/>
    <property type="match status" value="1"/>
</dbReference>
<feature type="domain" description="HTH rpiR-type" evidence="4">
    <location>
        <begin position="10"/>
        <end position="86"/>
    </location>
</feature>
<dbReference type="Pfam" id="PF01380">
    <property type="entry name" value="SIS"/>
    <property type="match status" value="1"/>
</dbReference>
<proteinExistence type="predicted"/>
<keyword evidence="1" id="KW-0805">Transcription regulation</keyword>
<evidence type="ECO:0000313" key="6">
    <source>
        <dbReference type="EMBL" id="SHG17003.1"/>
    </source>
</evidence>
<organism evidence="6 7">
    <name type="scientific">Ornithinibacillus halophilus</name>
    <dbReference type="NCBI Taxonomy" id="930117"/>
    <lineage>
        <taxon>Bacteria</taxon>
        <taxon>Bacillati</taxon>
        <taxon>Bacillota</taxon>
        <taxon>Bacilli</taxon>
        <taxon>Bacillales</taxon>
        <taxon>Bacillaceae</taxon>
        <taxon>Ornithinibacillus</taxon>
    </lineage>
</organism>
<dbReference type="GO" id="GO:1901135">
    <property type="term" value="P:carbohydrate derivative metabolic process"/>
    <property type="evidence" value="ECO:0007669"/>
    <property type="project" value="InterPro"/>
</dbReference>
<evidence type="ECO:0000256" key="2">
    <source>
        <dbReference type="ARBA" id="ARBA00023125"/>
    </source>
</evidence>
<evidence type="ECO:0000256" key="3">
    <source>
        <dbReference type="ARBA" id="ARBA00023163"/>
    </source>
</evidence>
<evidence type="ECO:0000259" key="5">
    <source>
        <dbReference type="PROSITE" id="PS51464"/>
    </source>
</evidence>
<dbReference type="GO" id="GO:0097367">
    <property type="term" value="F:carbohydrate derivative binding"/>
    <property type="evidence" value="ECO:0007669"/>
    <property type="project" value="InterPro"/>
</dbReference>
<protein>
    <submittedName>
        <fullName evidence="6">Transcriptional regulator, RpiR family</fullName>
    </submittedName>
</protein>
<dbReference type="EMBL" id="FQVW01000018">
    <property type="protein sequence ID" value="SHG17003.1"/>
    <property type="molecule type" value="Genomic_DNA"/>
</dbReference>
<keyword evidence="7" id="KW-1185">Reference proteome</keyword>
<name>A0A1M5HM25_9BACI</name>
<dbReference type="STRING" id="930117.SAMN05216225_101841"/>
<dbReference type="PANTHER" id="PTHR30514">
    <property type="entry name" value="GLUCOKINASE"/>
    <property type="match status" value="1"/>
</dbReference>
<dbReference type="InterPro" id="IPR046348">
    <property type="entry name" value="SIS_dom_sf"/>
</dbReference>
<dbReference type="InterPro" id="IPR009057">
    <property type="entry name" value="Homeodomain-like_sf"/>
</dbReference>
<accession>A0A1M5HM25</accession>
<feature type="domain" description="SIS" evidence="5">
    <location>
        <begin position="122"/>
        <end position="262"/>
    </location>
</feature>
<dbReference type="Gene3D" id="1.10.10.10">
    <property type="entry name" value="Winged helix-like DNA-binding domain superfamily/Winged helix DNA-binding domain"/>
    <property type="match status" value="1"/>
</dbReference>
<dbReference type="Gene3D" id="3.40.50.10490">
    <property type="entry name" value="Glucose-6-phosphate isomerase like protein, domain 1"/>
    <property type="match status" value="1"/>
</dbReference>
<dbReference type="PROSITE" id="PS51464">
    <property type="entry name" value="SIS"/>
    <property type="match status" value="1"/>
</dbReference>
<dbReference type="InterPro" id="IPR047640">
    <property type="entry name" value="RpiR-like"/>
</dbReference>
<dbReference type="InterPro" id="IPR035472">
    <property type="entry name" value="RpiR-like_SIS"/>
</dbReference>
<dbReference type="CDD" id="cd05013">
    <property type="entry name" value="SIS_RpiR"/>
    <property type="match status" value="1"/>
</dbReference>
<evidence type="ECO:0000259" key="4">
    <source>
        <dbReference type="PROSITE" id="PS51071"/>
    </source>
</evidence>
<evidence type="ECO:0000256" key="1">
    <source>
        <dbReference type="ARBA" id="ARBA00023015"/>
    </source>
</evidence>
<dbReference type="InterPro" id="IPR000281">
    <property type="entry name" value="HTH_RpiR"/>
</dbReference>
<gene>
    <name evidence="6" type="ORF">SAMN05216225_101841</name>
</gene>
<dbReference type="GO" id="GO:0003677">
    <property type="term" value="F:DNA binding"/>
    <property type="evidence" value="ECO:0007669"/>
    <property type="project" value="UniProtKB-KW"/>
</dbReference>
<dbReference type="PANTHER" id="PTHR30514:SF1">
    <property type="entry name" value="HTH-TYPE TRANSCRIPTIONAL REGULATOR HEXR-RELATED"/>
    <property type="match status" value="1"/>
</dbReference>
<dbReference type="SUPFAM" id="SSF46689">
    <property type="entry name" value="Homeodomain-like"/>
    <property type="match status" value="1"/>
</dbReference>
<keyword evidence="2" id="KW-0238">DNA-binding</keyword>
<dbReference type="GO" id="GO:0003700">
    <property type="term" value="F:DNA-binding transcription factor activity"/>
    <property type="evidence" value="ECO:0007669"/>
    <property type="project" value="InterPro"/>
</dbReference>
<sequence length="280" mass="31286">MAYQLDDNNVNLSLLMEQNKNTYTKSEQKLYTYITENFEQIVYQSLTELAIACQVGEATVLRFCRKLGCKGYQEFKLSLARELSNRDKNNNHGTYIDKVRNNMIQAIEDTHHLVDDEQLQKAVEMINEAKTAVIYGVSSSGIAGLDMQNRLMRIGVNFEVITDSHNQVIRSNSVNKDTVIIAISLTGSTKDIINAVKIGKDNGAKVIAITNYMKSPLTQYADSVLLTSAKENPLDSGSLVSKISQLFVIDLLCTGITMANYEKAKQTKEQIAHTIANKLY</sequence>
<keyword evidence="3" id="KW-0804">Transcription</keyword>
<dbReference type="Proteomes" id="UP000183988">
    <property type="component" value="Unassembled WGS sequence"/>
</dbReference>
<reference evidence="6 7" key="1">
    <citation type="submission" date="2016-11" db="EMBL/GenBank/DDBJ databases">
        <authorList>
            <person name="Jaros S."/>
            <person name="Januszkiewicz K."/>
            <person name="Wedrychowicz H."/>
        </authorList>
    </citation>
    <scope>NUCLEOTIDE SEQUENCE [LARGE SCALE GENOMIC DNA]</scope>
    <source>
        <strain evidence="6 7">IBRC-M 10683</strain>
    </source>
</reference>
<evidence type="ECO:0000313" key="7">
    <source>
        <dbReference type="Proteomes" id="UP000183988"/>
    </source>
</evidence>
<dbReference type="InterPro" id="IPR001347">
    <property type="entry name" value="SIS_dom"/>
</dbReference>
<dbReference type="InterPro" id="IPR036388">
    <property type="entry name" value="WH-like_DNA-bd_sf"/>
</dbReference>
<dbReference type="PROSITE" id="PS51071">
    <property type="entry name" value="HTH_RPIR"/>
    <property type="match status" value="1"/>
</dbReference>
<dbReference type="RefSeq" id="WP_072890227.1">
    <property type="nucleotide sequence ID" value="NZ_FQVW01000018.1"/>
</dbReference>